<keyword evidence="5" id="KW-1185">Reference proteome</keyword>
<protein>
    <submittedName>
        <fullName evidence="4">Uncharacterized protein</fullName>
    </submittedName>
</protein>
<evidence type="ECO:0000259" key="2">
    <source>
        <dbReference type="Pfam" id="PF06230"/>
    </source>
</evidence>
<evidence type="ECO:0000313" key="5">
    <source>
        <dbReference type="Proteomes" id="UP000186309"/>
    </source>
</evidence>
<dbReference type="Pfam" id="PF17930">
    <property type="entry name" value="LpxI_N"/>
    <property type="match status" value="1"/>
</dbReference>
<feature type="domain" description="LpxI C-terminal" evidence="2">
    <location>
        <begin position="166"/>
        <end position="295"/>
    </location>
</feature>
<evidence type="ECO:0000313" key="4">
    <source>
        <dbReference type="EMBL" id="APW62549.1"/>
    </source>
</evidence>
<dbReference type="KEGG" id="pbor:BSF38_04097"/>
<dbReference type="Gene3D" id="3.40.50.20">
    <property type="match status" value="1"/>
</dbReference>
<dbReference type="Pfam" id="PF06230">
    <property type="entry name" value="LpxI_C"/>
    <property type="match status" value="1"/>
</dbReference>
<dbReference type="Gene3D" id="3.40.140.80">
    <property type="match status" value="1"/>
</dbReference>
<accession>A0A1U7CUH9</accession>
<dbReference type="RefSeq" id="WP_237170540.1">
    <property type="nucleotide sequence ID" value="NZ_CP019082.1"/>
</dbReference>
<feature type="domain" description="LpxI N-terminal" evidence="3">
    <location>
        <begin position="27"/>
        <end position="162"/>
    </location>
</feature>
<reference evidence="5" key="1">
    <citation type="submission" date="2016-12" db="EMBL/GenBank/DDBJ databases">
        <title>Comparative genomics of four Isosphaeraceae planctomycetes: a common pool of plasmids and glycoside hydrolase genes.</title>
        <authorList>
            <person name="Ivanova A."/>
        </authorList>
    </citation>
    <scope>NUCLEOTIDE SEQUENCE [LARGE SCALE GENOMIC DNA]</scope>
    <source>
        <strain evidence="5">PX4</strain>
    </source>
</reference>
<evidence type="ECO:0000259" key="3">
    <source>
        <dbReference type="Pfam" id="PF17930"/>
    </source>
</evidence>
<name>A0A1U7CUH9_9BACT</name>
<dbReference type="Proteomes" id="UP000186309">
    <property type="component" value="Chromosome"/>
</dbReference>
<proteinExistence type="predicted"/>
<organism evidence="4 5">
    <name type="scientific">Paludisphaera borealis</name>
    <dbReference type="NCBI Taxonomy" id="1387353"/>
    <lineage>
        <taxon>Bacteria</taxon>
        <taxon>Pseudomonadati</taxon>
        <taxon>Planctomycetota</taxon>
        <taxon>Planctomycetia</taxon>
        <taxon>Isosphaerales</taxon>
        <taxon>Isosphaeraceae</taxon>
        <taxon>Paludisphaera</taxon>
    </lineage>
</organism>
<dbReference type="STRING" id="1387353.BSF38_04097"/>
<dbReference type="AlphaFoldDB" id="A0A1U7CUH9"/>
<gene>
    <name evidence="4" type="ORF">BSF38_04097</name>
</gene>
<dbReference type="InterPro" id="IPR043167">
    <property type="entry name" value="LpxI_C_sf"/>
</dbReference>
<dbReference type="InterPro" id="IPR041255">
    <property type="entry name" value="LpxI_N"/>
</dbReference>
<dbReference type="EMBL" id="CP019082">
    <property type="protein sequence ID" value="APW62549.1"/>
    <property type="molecule type" value="Genomic_DNA"/>
</dbReference>
<dbReference type="PANTHER" id="PTHR39962">
    <property type="entry name" value="BLL4848 PROTEIN"/>
    <property type="match status" value="1"/>
</dbReference>
<dbReference type="InterPro" id="IPR053174">
    <property type="entry name" value="LpxI"/>
</dbReference>
<evidence type="ECO:0000256" key="1">
    <source>
        <dbReference type="SAM" id="MobiDB-lite"/>
    </source>
</evidence>
<sequence length="303" mass="33540">MSPLQQTIADRRRSTRPGSLAPSTPTIGLLAGSGRFPILFAEAARRQGLAVACVGIQYEASDELRELCTSFDIVSVARMGRMIRTFRRRGAKQIVMAGKVTKNVIYTPWRVVQLWPDLRTIQWWHRRSRADNRDDSLLLSVIAEFERDGMTFASALDYCPELLVKDGILTRRGPSDAERKDIEFGWLMAKEMGRLDVGQSVAVKEKATLAIEAIEGTDRCIERAGQLCRAGGWTLVKVAKPQQDMRFDVPTIGTTTIENLHKAGARVLAIEAGRTIVIDQPEVVALAERYGIAIIAVEDGFAA</sequence>
<dbReference type="InterPro" id="IPR010415">
    <property type="entry name" value="LpxI_C"/>
</dbReference>
<dbReference type="PANTHER" id="PTHR39962:SF1">
    <property type="entry name" value="LPXI FAMILY PROTEIN"/>
    <property type="match status" value="1"/>
</dbReference>
<feature type="region of interest" description="Disordered" evidence="1">
    <location>
        <begin position="1"/>
        <end position="23"/>
    </location>
</feature>